<evidence type="ECO:0000259" key="7">
    <source>
        <dbReference type="SMART" id="SM01332"/>
    </source>
</evidence>
<reference evidence="8 9" key="1">
    <citation type="submission" date="2024-09" db="EMBL/GenBank/DDBJ databases">
        <title>Chromosome-scale assembly of Riccia sorocarpa.</title>
        <authorList>
            <person name="Paukszto L."/>
        </authorList>
    </citation>
    <scope>NUCLEOTIDE SEQUENCE [LARGE SCALE GENOMIC DNA]</scope>
    <source>
        <strain evidence="8">LP-2024</strain>
        <tissue evidence="8">Aerial parts of the thallus</tissue>
    </source>
</reference>
<dbReference type="InterPro" id="IPR036915">
    <property type="entry name" value="Cyclin-like_sf"/>
</dbReference>
<evidence type="ECO:0000313" key="9">
    <source>
        <dbReference type="Proteomes" id="UP001633002"/>
    </source>
</evidence>
<dbReference type="Gene3D" id="1.10.472.10">
    <property type="entry name" value="Cyclin-like"/>
    <property type="match status" value="2"/>
</dbReference>
<evidence type="ECO:0000256" key="3">
    <source>
        <dbReference type="ARBA" id="ARBA00023127"/>
    </source>
</evidence>
<proteinExistence type="inferred from homology"/>
<dbReference type="PANTHER" id="PTHR10177">
    <property type="entry name" value="CYCLINS"/>
    <property type="match status" value="1"/>
</dbReference>
<dbReference type="Pfam" id="PF00134">
    <property type="entry name" value="Cyclin_N"/>
    <property type="match status" value="1"/>
</dbReference>
<dbReference type="EMBL" id="JBJQOH010000004">
    <property type="protein sequence ID" value="KAL3690405.1"/>
    <property type="molecule type" value="Genomic_DNA"/>
</dbReference>
<evidence type="ECO:0000313" key="8">
    <source>
        <dbReference type="EMBL" id="KAL3690405.1"/>
    </source>
</evidence>
<dbReference type="InterPro" id="IPR006671">
    <property type="entry name" value="Cyclin_N"/>
</dbReference>
<comment type="caution">
    <text evidence="8">The sequence shown here is derived from an EMBL/GenBank/DDBJ whole genome shotgun (WGS) entry which is preliminary data.</text>
</comment>
<gene>
    <name evidence="8" type="ORF">R1sor_016714</name>
</gene>
<evidence type="ECO:0008006" key="10">
    <source>
        <dbReference type="Google" id="ProtNLM"/>
    </source>
</evidence>
<sequence>MAPSIDCPASLYCSEEVSRNMWDMEESNTFCCEDEDDELFQRNHDLMAETIHHNALGGPAYMFPVWREQAVAALVEKETRHMPEPDYLSRFLNKNLDSNVRLAMVNWLLKVQEYHNFGALSASLAVNYLDRFLSRHELPEDSAWKVQLLAIACMSLAAKMEETEVPLLLDLEVGDLAYYFEARTVQRMELLVLSTLDWRMSSITPFSYIDFFFAKLEIDNSMLRSLLHRVIGLLLGTLRDVHFLAFRPSVIAAAAVLCTLDDLLPIQREAYKRILSETCDLGDLERCISLLQRLMIDVTSATTQQPRFQQKRRIFNPSSVPQSPVGVLEAASFSCASDGAQSCEASPSSVSSVTASAAKRRRLDELCSSVFTFETL</sequence>
<dbReference type="InterPro" id="IPR004367">
    <property type="entry name" value="Cyclin_C-dom"/>
</dbReference>
<keyword evidence="3 5" id="KW-0195">Cyclin</keyword>
<dbReference type="InterPro" id="IPR013763">
    <property type="entry name" value="Cyclin-like_dom"/>
</dbReference>
<feature type="domain" description="Cyclin-like" evidence="6">
    <location>
        <begin position="106"/>
        <end position="194"/>
    </location>
</feature>
<dbReference type="PROSITE" id="PS00292">
    <property type="entry name" value="CYCLINS"/>
    <property type="match status" value="1"/>
</dbReference>
<organism evidence="8 9">
    <name type="scientific">Riccia sorocarpa</name>
    <dbReference type="NCBI Taxonomy" id="122646"/>
    <lineage>
        <taxon>Eukaryota</taxon>
        <taxon>Viridiplantae</taxon>
        <taxon>Streptophyta</taxon>
        <taxon>Embryophyta</taxon>
        <taxon>Marchantiophyta</taxon>
        <taxon>Marchantiopsida</taxon>
        <taxon>Marchantiidae</taxon>
        <taxon>Marchantiales</taxon>
        <taxon>Ricciaceae</taxon>
        <taxon>Riccia</taxon>
    </lineage>
</organism>
<dbReference type="SMART" id="SM01332">
    <property type="entry name" value="Cyclin_C"/>
    <property type="match status" value="1"/>
</dbReference>
<evidence type="ECO:0000256" key="1">
    <source>
        <dbReference type="ARBA" id="ARBA00009065"/>
    </source>
</evidence>
<keyword evidence="4" id="KW-0131">Cell cycle</keyword>
<dbReference type="InterPro" id="IPR048258">
    <property type="entry name" value="Cyclins_cyclin-box"/>
</dbReference>
<dbReference type="GO" id="GO:0051301">
    <property type="term" value="P:cell division"/>
    <property type="evidence" value="ECO:0007669"/>
    <property type="project" value="UniProtKB-KW"/>
</dbReference>
<name>A0ABD3HFR3_9MARC</name>
<dbReference type="Pfam" id="PF02984">
    <property type="entry name" value="Cyclin_C"/>
    <property type="match status" value="1"/>
</dbReference>
<dbReference type="AlphaFoldDB" id="A0ABD3HFR3"/>
<dbReference type="CDD" id="cd20544">
    <property type="entry name" value="CYCLIN_AtCycD-like_rpt2"/>
    <property type="match status" value="1"/>
</dbReference>
<evidence type="ECO:0000259" key="6">
    <source>
        <dbReference type="SMART" id="SM00385"/>
    </source>
</evidence>
<dbReference type="FunFam" id="1.10.472.10:FF:000060">
    <property type="entry name" value="D6-type cyclin"/>
    <property type="match status" value="1"/>
</dbReference>
<dbReference type="CDD" id="cd20543">
    <property type="entry name" value="CYCLIN_AtCycD-like_rpt1"/>
    <property type="match status" value="1"/>
</dbReference>
<comment type="similarity">
    <text evidence="1">Belongs to the cyclin family. Cyclin D subfamily.</text>
</comment>
<dbReference type="SMART" id="SM00385">
    <property type="entry name" value="CYCLIN"/>
    <property type="match status" value="1"/>
</dbReference>
<feature type="domain" description="Cyclin C-terminal" evidence="7">
    <location>
        <begin position="203"/>
        <end position="336"/>
    </location>
</feature>
<evidence type="ECO:0000256" key="2">
    <source>
        <dbReference type="ARBA" id="ARBA00022618"/>
    </source>
</evidence>
<keyword evidence="9" id="KW-1185">Reference proteome</keyword>
<protein>
    <recommendedName>
        <fullName evidence="10">Cyclin D3</fullName>
    </recommendedName>
</protein>
<keyword evidence="2" id="KW-0132">Cell division</keyword>
<evidence type="ECO:0000256" key="4">
    <source>
        <dbReference type="ARBA" id="ARBA00023306"/>
    </source>
</evidence>
<dbReference type="InterPro" id="IPR039361">
    <property type="entry name" value="Cyclin"/>
</dbReference>
<dbReference type="SUPFAM" id="SSF47954">
    <property type="entry name" value="Cyclin-like"/>
    <property type="match status" value="2"/>
</dbReference>
<dbReference type="Proteomes" id="UP001633002">
    <property type="component" value="Unassembled WGS sequence"/>
</dbReference>
<evidence type="ECO:0000256" key="5">
    <source>
        <dbReference type="RuleBase" id="RU000383"/>
    </source>
</evidence>
<accession>A0ABD3HFR3</accession>